<dbReference type="Pfam" id="PF12796">
    <property type="entry name" value="Ank_2"/>
    <property type="match status" value="3"/>
</dbReference>
<evidence type="ECO:0008006" key="3">
    <source>
        <dbReference type="Google" id="ProtNLM"/>
    </source>
</evidence>
<dbReference type="STRING" id="1202772.A0A1V9ZSU1"/>
<sequence length="1105" mass="120578">MEAVLQAPGLLRLIFSYQHGWWLDSLQFRDDPLIFAGHSFIWDQPCDALLAAVECFSSRFDPWLACRGTDGAKKLAELYPPLDPCIRLYAVAIGSRDLLMAMGSTQVTARWKALARLVADKHGQRELLAKLELVPADPETQRYPVREAILAGDIAALRRMEVVPEGALEFAARHGHLNIVEFLHRAGHNLTAEAMDEAAAGGHVHVLRYLSARQVQGTLEFAIVEAAKNGYEETVAFLLEAGASAASALSHAVKAGHAACVRVLVDHLRLRAPEGHFPVALITAAVVGGHEEVRTILHPLQIWPNEYMDSVAAAGRLDLLESLHASGYFKCSTNAMDLAAANGHLAVLRFLHEQRQARCSQSAMDGAAAKGHMEILKYLHETCHAPPGSFAIAWAAMAGHLDAVRYLNEVCLARSCDDVAERAASSGHLDVVKYANDNNLGRWSHRVLNAAAKSGNLALVQYLHAHRPEGCTTAAVDNAAERGHADIVEFLLTHRTEGGTSNAVISAVERNHGRVVALLASHGFNVMRALEHINSEFVGLTEVGVVSLPAAARFLQVFAYQHGWWHDSRLFRDDPLIFAVREGRYSPTRKVLADAIANFAAKFEPWLARHGLADAKRLVELYPPLAPCVRLFAAATKSKELEFSREDWITWQDVTIDHRHCPTIIDPRYGELYGQTSAERRKAFLDYFMDDVRSGKLARVRATRGLDIPPSAINLAALHGHRDIVMHLHQHGSRVTSSTMDAAAAGGHLSLLRFLHAQQLGSYTTAALASAVAHGHANIARYLLAQGVPAADALLSAVRGGHLDCVELLIARVRETTASMVLPVDLIVVAVNQGFEAIRELLHPLQVWSSEYMDAAARAGCLHLVQFLHNEAYFTCSRMAVDMAATNGHLDVVRFLCEQRGEGCSQSAVDRAAGNGHLDVVVYLTEHHGIKGSHFALAWAAVGGHLNVVRYLHEMCSAPVCADFAERAARGGHLDVVCYASERNLGVWSSRVLDAAAKSGNLKLVQFLHSQRSEGCTTAAVDFAIERGHVAVAHFLLHHRSEGGTLMGARHAVDRGYGQLIAALASKGLNILPLLKKSKFSFVGLTEYIQHKQRRCSSPSTRPHL</sequence>
<organism evidence="1 2">
    <name type="scientific">Achlya hypogyna</name>
    <name type="common">Oomycete</name>
    <name type="synonym">Protoachlya hypogyna</name>
    <dbReference type="NCBI Taxonomy" id="1202772"/>
    <lineage>
        <taxon>Eukaryota</taxon>
        <taxon>Sar</taxon>
        <taxon>Stramenopiles</taxon>
        <taxon>Oomycota</taxon>
        <taxon>Saprolegniomycetes</taxon>
        <taxon>Saprolegniales</taxon>
        <taxon>Achlyaceae</taxon>
        <taxon>Achlya</taxon>
    </lineage>
</organism>
<dbReference type="InterPro" id="IPR052050">
    <property type="entry name" value="SecEffector_AnkRepeat"/>
</dbReference>
<dbReference type="EMBL" id="JNBR01000015">
    <property type="protein sequence ID" value="OQS01096.1"/>
    <property type="molecule type" value="Genomic_DNA"/>
</dbReference>
<evidence type="ECO:0000313" key="2">
    <source>
        <dbReference type="Proteomes" id="UP000243579"/>
    </source>
</evidence>
<dbReference type="InterPro" id="IPR036770">
    <property type="entry name" value="Ankyrin_rpt-contain_sf"/>
</dbReference>
<dbReference type="PANTHER" id="PTHR46586">
    <property type="entry name" value="ANKYRIN REPEAT-CONTAINING PROTEIN"/>
    <property type="match status" value="1"/>
</dbReference>
<reference evidence="1 2" key="1">
    <citation type="journal article" date="2014" name="Genome Biol. Evol.">
        <title>The secreted proteins of Achlya hypogyna and Thraustotheca clavata identify the ancestral oomycete secretome and reveal gene acquisitions by horizontal gene transfer.</title>
        <authorList>
            <person name="Misner I."/>
            <person name="Blouin N."/>
            <person name="Leonard G."/>
            <person name="Richards T.A."/>
            <person name="Lane C.E."/>
        </authorList>
    </citation>
    <scope>NUCLEOTIDE SEQUENCE [LARGE SCALE GENOMIC DNA]</scope>
    <source>
        <strain evidence="1 2">ATCC 48635</strain>
    </source>
</reference>
<gene>
    <name evidence="1" type="ORF">ACHHYP_01836</name>
</gene>
<proteinExistence type="predicted"/>
<dbReference type="InterPro" id="IPR002110">
    <property type="entry name" value="Ankyrin_rpt"/>
</dbReference>
<comment type="caution">
    <text evidence="1">The sequence shown here is derived from an EMBL/GenBank/DDBJ whole genome shotgun (WGS) entry which is preliminary data.</text>
</comment>
<dbReference type="AlphaFoldDB" id="A0A1V9ZSU1"/>
<dbReference type="Proteomes" id="UP000243579">
    <property type="component" value="Unassembled WGS sequence"/>
</dbReference>
<dbReference type="Gene3D" id="1.25.40.20">
    <property type="entry name" value="Ankyrin repeat-containing domain"/>
    <property type="match status" value="6"/>
</dbReference>
<dbReference type="SUPFAM" id="SSF48403">
    <property type="entry name" value="Ankyrin repeat"/>
    <property type="match status" value="4"/>
</dbReference>
<dbReference type="OrthoDB" id="10057496at2759"/>
<accession>A0A1V9ZSU1</accession>
<dbReference type="SMART" id="SM00248">
    <property type="entry name" value="ANK"/>
    <property type="match status" value="10"/>
</dbReference>
<name>A0A1V9ZSU1_ACHHY</name>
<evidence type="ECO:0000313" key="1">
    <source>
        <dbReference type="EMBL" id="OQS01096.1"/>
    </source>
</evidence>
<dbReference type="PANTHER" id="PTHR46586:SF3">
    <property type="entry name" value="ANKYRIN REPEAT-CONTAINING PROTEIN"/>
    <property type="match status" value="1"/>
</dbReference>
<protein>
    <recommendedName>
        <fullName evidence="3">Ankyrin repeat protein</fullName>
    </recommendedName>
</protein>
<keyword evidence="2" id="KW-1185">Reference proteome</keyword>